<feature type="chain" id="PRO_5013162256" evidence="1">
    <location>
        <begin position="19"/>
        <end position="234"/>
    </location>
</feature>
<evidence type="ECO:0000313" key="2">
    <source>
        <dbReference type="EMBL" id="ARK19846.1"/>
    </source>
</evidence>
<name>A0A1W6EVU3_AMPCP</name>
<keyword evidence="1" id="KW-0732">Signal</keyword>
<protein>
    <submittedName>
        <fullName evidence="2">Venom protein</fullName>
    </submittedName>
</protein>
<dbReference type="AlphaFoldDB" id="A0A1W6EVU3"/>
<proteinExistence type="evidence at transcript level"/>
<evidence type="ECO:0000256" key="1">
    <source>
        <dbReference type="SAM" id="SignalP"/>
    </source>
</evidence>
<sequence length="234" mass="26027">MNLFLVVGFGIVLSCTQALGSDPLVFVLNKQTELTEATRALLRNLYFARITTANNTLMVLHVTQLDKLNTFTRNLNNAVEQVQRAVTLATNTRKNTTSCLDTMKHSTDKIKKSELLGNKKCVKNALKLLKTHLDALDSKITLVNTHFAVLDRALYMCYSTKTEEMGDCAMLKLLRKENALRNLKKDIDLVIESASLAANNASREGRDCLARRLTSDLSQIANVTYVALDCTRSG</sequence>
<accession>A0A1W6EVU3</accession>
<dbReference type="EMBL" id="KY563437">
    <property type="protein sequence ID" value="ARK19846.1"/>
    <property type="molecule type" value="mRNA"/>
</dbReference>
<feature type="signal peptide" evidence="1">
    <location>
        <begin position="1"/>
        <end position="18"/>
    </location>
</feature>
<organism evidence="2">
    <name type="scientific">Ampulex compressa</name>
    <name type="common">Emerald cockroach wasp</name>
    <dbReference type="NCBI Taxonomy" id="860918"/>
    <lineage>
        <taxon>Eukaryota</taxon>
        <taxon>Metazoa</taxon>
        <taxon>Ecdysozoa</taxon>
        <taxon>Arthropoda</taxon>
        <taxon>Hexapoda</taxon>
        <taxon>Insecta</taxon>
        <taxon>Pterygota</taxon>
        <taxon>Neoptera</taxon>
        <taxon>Endopterygota</taxon>
        <taxon>Hymenoptera</taxon>
        <taxon>Apocrita</taxon>
        <taxon>Aculeata</taxon>
        <taxon>Apoidea</taxon>
        <taxon>Ampulicidae</taxon>
        <taxon>Ampulicini</taxon>
        <taxon>Ampulex</taxon>
    </lineage>
</organism>
<reference evidence="2" key="1">
    <citation type="submission" date="2017-02" db="EMBL/GenBank/DDBJ databases">
        <title>Parasitoid Jewel Wasp Mounts Multi-Pronged Neurochemical Attack to Hijack a Host Brain.</title>
        <authorList>
            <person name="Arvidson R.S."/>
            <person name="Kaiser M."/>
            <person name="Libersat F."/>
            <person name="Adams M.E."/>
        </authorList>
    </citation>
    <scope>NUCLEOTIDE SEQUENCE</scope>
    <source>
        <strain evidence="2">64</strain>
    </source>
</reference>